<dbReference type="AlphaFoldDB" id="A0A448MPB3"/>
<gene>
    <name evidence="1" type="ORF">NCTC8284_02186</name>
</gene>
<dbReference type="EMBL" id="LR134405">
    <property type="protein sequence ID" value="VEH67002.1"/>
    <property type="molecule type" value="Genomic_DNA"/>
</dbReference>
<evidence type="ECO:0000313" key="2">
    <source>
        <dbReference type="Proteomes" id="UP000278733"/>
    </source>
</evidence>
<accession>A0A448MPB3</accession>
<evidence type="ECO:0000313" key="1">
    <source>
        <dbReference type="EMBL" id="VEH67002.1"/>
    </source>
</evidence>
<name>A0A448MPB3_9PAST</name>
<organism evidence="1 2">
    <name type="scientific">Rodentibacter pneumotropicus</name>
    <dbReference type="NCBI Taxonomy" id="758"/>
    <lineage>
        <taxon>Bacteria</taxon>
        <taxon>Pseudomonadati</taxon>
        <taxon>Pseudomonadota</taxon>
        <taxon>Gammaproteobacteria</taxon>
        <taxon>Pasteurellales</taxon>
        <taxon>Pasteurellaceae</taxon>
        <taxon>Rodentibacter</taxon>
    </lineage>
</organism>
<dbReference type="Proteomes" id="UP000278733">
    <property type="component" value="Chromosome"/>
</dbReference>
<sequence>MYAWYIYKYDSPDVAELEGVRETSSDFSFTQYHFYGNKISQEQARFGMSLPYIHLPAGINHIDIMYSDIFCRRFFYKN</sequence>
<reference evidence="1 2" key="1">
    <citation type="submission" date="2018-12" db="EMBL/GenBank/DDBJ databases">
        <authorList>
            <consortium name="Pathogen Informatics"/>
        </authorList>
    </citation>
    <scope>NUCLEOTIDE SEQUENCE [LARGE SCALE GENOMIC DNA]</scope>
    <source>
        <strain evidence="1 2">NCTC8284</strain>
    </source>
</reference>
<protein>
    <submittedName>
        <fullName evidence="1">Uncharacterized protein</fullName>
    </submittedName>
</protein>
<proteinExistence type="predicted"/>
<dbReference type="KEGG" id="rpne:NCTC8284_02186"/>